<comment type="pathway">
    <text evidence="1">Amino-acid biosynthesis; L-tryptophan biosynthesis; L-tryptophan from chorismate: step 1/5.</text>
</comment>
<comment type="caution">
    <text evidence="11">The sequence shown here is derived from an EMBL/GenBank/DDBJ whole genome shotgun (WGS) entry which is preliminary data.</text>
</comment>
<dbReference type="InterPro" id="IPR019999">
    <property type="entry name" value="Anth_synth_I-like"/>
</dbReference>
<evidence type="ECO:0000256" key="7">
    <source>
        <dbReference type="ARBA" id="ARBA00023141"/>
    </source>
</evidence>
<evidence type="ECO:0000256" key="6">
    <source>
        <dbReference type="ARBA" id="ARBA00022822"/>
    </source>
</evidence>
<dbReference type="InterPro" id="IPR005801">
    <property type="entry name" value="ADC_synthase"/>
</dbReference>
<dbReference type="Pfam" id="PF00425">
    <property type="entry name" value="Chorismate_bind"/>
    <property type="match status" value="1"/>
</dbReference>
<dbReference type="Pfam" id="PF04715">
    <property type="entry name" value="Anth_synt_I_N"/>
    <property type="match status" value="1"/>
</dbReference>
<proteinExistence type="inferred from homology"/>
<dbReference type="PRINTS" id="PR00095">
    <property type="entry name" value="ANTSNTHASEI"/>
</dbReference>
<keyword evidence="5" id="KW-0028">Amino-acid biosynthesis</keyword>
<dbReference type="InterPro" id="IPR006805">
    <property type="entry name" value="Anth_synth_I_N"/>
</dbReference>
<evidence type="ECO:0000313" key="11">
    <source>
        <dbReference type="EMBL" id="KAK4579445.1"/>
    </source>
</evidence>
<dbReference type="GO" id="GO:0004049">
    <property type="term" value="F:anthranilate synthase activity"/>
    <property type="evidence" value="ECO:0007669"/>
    <property type="project" value="UniProtKB-EC"/>
</dbReference>
<dbReference type="SUPFAM" id="SSF56322">
    <property type="entry name" value="ADC synthase"/>
    <property type="match status" value="1"/>
</dbReference>
<dbReference type="PANTHER" id="PTHR11236">
    <property type="entry name" value="AMINOBENZOATE/ANTHRANILATE SYNTHASE"/>
    <property type="match status" value="1"/>
</dbReference>
<name>A0AAN7EV09_QUERU</name>
<dbReference type="EMBL" id="JAXUIC010000008">
    <property type="protein sequence ID" value="KAK4579445.1"/>
    <property type="molecule type" value="Genomic_DNA"/>
</dbReference>
<evidence type="ECO:0000256" key="2">
    <source>
        <dbReference type="ARBA" id="ARBA00009562"/>
    </source>
</evidence>
<keyword evidence="7" id="KW-0057">Aromatic amino acid biosynthesis</keyword>
<dbReference type="NCBIfam" id="TIGR00564">
    <property type="entry name" value="trpE_most"/>
    <property type="match status" value="1"/>
</dbReference>
<accession>A0AAN7EV09</accession>
<dbReference type="InterPro" id="IPR005256">
    <property type="entry name" value="Anth_synth_I_PabB"/>
</dbReference>
<evidence type="ECO:0000259" key="10">
    <source>
        <dbReference type="Pfam" id="PF04715"/>
    </source>
</evidence>
<keyword evidence="6" id="KW-0822">Tryptophan biosynthesis</keyword>
<dbReference type="GO" id="GO:0000162">
    <property type="term" value="P:L-tryptophan biosynthetic process"/>
    <property type="evidence" value="ECO:0007669"/>
    <property type="project" value="UniProtKB-KW"/>
</dbReference>
<evidence type="ECO:0000259" key="9">
    <source>
        <dbReference type="Pfam" id="PF00425"/>
    </source>
</evidence>
<reference evidence="11 12" key="1">
    <citation type="journal article" date="2023" name="G3 (Bethesda)">
        <title>A haplotype-resolved chromosome-scale genome for Quercus rubra L. provides insights into the genetics of adaptive traits for red oak species.</title>
        <authorList>
            <person name="Kapoor B."/>
            <person name="Jenkins J."/>
            <person name="Schmutz J."/>
            <person name="Zhebentyayeva T."/>
            <person name="Kuelheim C."/>
            <person name="Coggeshall M."/>
            <person name="Heim C."/>
            <person name="Lasky J.R."/>
            <person name="Leites L."/>
            <person name="Islam-Faridi N."/>
            <person name="Romero-Severson J."/>
            <person name="DeLeo V.L."/>
            <person name="Lucas S.M."/>
            <person name="Lazic D."/>
            <person name="Gailing O."/>
            <person name="Carlson J."/>
            <person name="Staton M."/>
        </authorList>
    </citation>
    <scope>NUCLEOTIDE SEQUENCE [LARGE SCALE GENOMIC DNA]</scope>
    <source>
        <strain evidence="11">Pseudo-F2</strain>
    </source>
</reference>
<protein>
    <recommendedName>
        <fullName evidence="4">anthranilate synthase</fullName>
        <ecNumber evidence="4">4.1.3.27</ecNumber>
    </recommendedName>
</protein>
<sequence length="581" mass="64790">MQTLSHHLVVSSHRQSPFPVTGITRRSSSSLAFARGIPTVKCSSISSSSLGEDGTKFVEASKNANVVPLYRCIFSDHLTPVLAYRCLVEEDNREAPSFLFESVEPHPIVSRIGRYSVVGAQPTKEIVAKENKVTIMDHEEGSLTEELVEDPMVIPRRISEGWKPQLIDELPGTFCGGWVGYFSYDTVRYAEKKKLPFSKAPKDDRNLADIHLGLYDDVIVFDHVEKKTYVIHWVRIDRYSSVEKAYKDGMKRLKVLVSKVHDVDPPRLSPGYVSLDTHTFGASLEKSTMKSEEFKDAVKTAKEHIKAGDIFQVVLSQRFERRTFADPFEVYRALRIVNPSPYMTYLQARGCILVASSPEILTRSKENKIINRPLAGTVRRGKTKEEDESLEVQLLSDAKQCAEHVMLVDLGRNDVGKVSKNGSVKVEKLMNVERYSHVMHISSTVTGELNDDLTCWDALRAALPVGTVSGAPKVRAMEIIDDLEVTRRGPYSGGFGSVSFSGDMDIALALRTMVFPTGNRYNTLYSYNKDGTKRQEWIANLQTGAGIVADSNPDDEQQECQNKAAGLARAIDLAESAFLDK</sequence>
<feature type="domain" description="Chorismate-utilising enzyme C-terminal" evidence="9">
    <location>
        <begin position="291"/>
        <end position="563"/>
    </location>
</feature>
<keyword evidence="12" id="KW-1185">Reference proteome</keyword>
<dbReference type="Gene3D" id="3.60.120.10">
    <property type="entry name" value="Anthranilate synthase"/>
    <property type="match status" value="1"/>
</dbReference>
<comment type="subunit">
    <text evidence="3">Heterotetramer consisting of two non-identical subunits: a beta subunit and a large alpha subunit.</text>
</comment>
<dbReference type="Proteomes" id="UP001324115">
    <property type="component" value="Unassembled WGS sequence"/>
</dbReference>
<evidence type="ECO:0000256" key="3">
    <source>
        <dbReference type="ARBA" id="ARBA00011653"/>
    </source>
</evidence>
<dbReference type="FunFam" id="3.60.120.10:FF:000003">
    <property type="entry name" value="Anthranilate synthase component 1"/>
    <property type="match status" value="1"/>
</dbReference>
<evidence type="ECO:0000256" key="5">
    <source>
        <dbReference type="ARBA" id="ARBA00022605"/>
    </source>
</evidence>
<dbReference type="EC" id="4.1.3.27" evidence="4"/>
<dbReference type="InterPro" id="IPR015890">
    <property type="entry name" value="Chorismate_C"/>
</dbReference>
<evidence type="ECO:0000313" key="12">
    <source>
        <dbReference type="Proteomes" id="UP001324115"/>
    </source>
</evidence>
<gene>
    <name evidence="11" type="ORF">RGQ29_029207</name>
</gene>
<evidence type="ECO:0000256" key="4">
    <source>
        <dbReference type="ARBA" id="ARBA00012266"/>
    </source>
</evidence>
<keyword evidence="8" id="KW-0456">Lyase</keyword>
<evidence type="ECO:0000256" key="8">
    <source>
        <dbReference type="ARBA" id="ARBA00023239"/>
    </source>
</evidence>
<organism evidence="11 12">
    <name type="scientific">Quercus rubra</name>
    <name type="common">Northern red oak</name>
    <name type="synonym">Quercus borealis</name>
    <dbReference type="NCBI Taxonomy" id="3512"/>
    <lineage>
        <taxon>Eukaryota</taxon>
        <taxon>Viridiplantae</taxon>
        <taxon>Streptophyta</taxon>
        <taxon>Embryophyta</taxon>
        <taxon>Tracheophyta</taxon>
        <taxon>Spermatophyta</taxon>
        <taxon>Magnoliopsida</taxon>
        <taxon>eudicotyledons</taxon>
        <taxon>Gunneridae</taxon>
        <taxon>Pentapetalae</taxon>
        <taxon>rosids</taxon>
        <taxon>fabids</taxon>
        <taxon>Fagales</taxon>
        <taxon>Fagaceae</taxon>
        <taxon>Quercus</taxon>
    </lineage>
</organism>
<feature type="domain" description="Anthranilate synthase component I N-terminal" evidence="10">
    <location>
        <begin position="76"/>
        <end position="230"/>
    </location>
</feature>
<dbReference type="AlphaFoldDB" id="A0AAN7EV09"/>
<comment type="similarity">
    <text evidence="2">Belongs to the anthranilate synthase component I family.</text>
</comment>
<dbReference type="PANTHER" id="PTHR11236:SF33">
    <property type="entry name" value="ANTHRANILATE SYNTHASE ALPHA SUBUNIT 1, CHLOROPLASTIC-RELATED"/>
    <property type="match status" value="1"/>
</dbReference>
<evidence type="ECO:0000256" key="1">
    <source>
        <dbReference type="ARBA" id="ARBA00004873"/>
    </source>
</evidence>